<dbReference type="Proteomes" id="UP000784294">
    <property type="component" value="Unassembled WGS sequence"/>
</dbReference>
<proteinExistence type="predicted"/>
<dbReference type="GO" id="GO:0003723">
    <property type="term" value="F:RNA binding"/>
    <property type="evidence" value="ECO:0007669"/>
    <property type="project" value="UniProtKB-UniRule"/>
</dbReference>
<dbReference type="InterPro" id="IPR012677">
    <property type="entry name" value="Nucleotide-bd_a/b_plait_sf"/>
</dbReference>
<evidence type="ECO:0000313" key="5">
    <source>
        <dbReference type="EMBL" id="VEL36467.1"/>
    </source>
</evidence>
<keyword evidence="1 2" id="KW-0694">RNA-binding</keyword>
<dbReference type="EMBL" id="CAAALY010252286">
    <property type="protein sequence ID" value="VEL36467.1"/>
    <property type="molecule type" value="Genomic_DNA"/>
</dbReference>
<comment type="caution">
    <text evidence="5">The sequence shown here is derived from an EMBL/GenBank/DDBJ whole genome shotgun (WGS) entry which is preliminary data.</text>
</comment>
<evidence type="ECO:0000259" key="4">
    <source>
        <dbReference type="PROSITE" id="PS50102"/>
    </source>
</evidence>
<feature type="compositionally biased region" description="Polar residues" evidence="3">
    <location>
        <begin position="194"/>
        <end position="204"/>
    </location>
</feature>
<dbReference type="SMART" id="SM00360">
    <property type="entry name" value="RRM"/>
    <property type="match status" value="1"/>
</dbReference>
<organism evidence="5 6">
    <name type="scientific">Protopolystoma xenopodis</name>
    <dbReference type="NCBI Taxonomy" id="117903"/>
    <lineage>
        <taxon>Eukaryota</taxon>
        <taxon>Metazoa</taxon>
        <taxon>Spiralia</taxon>
        <taxon>Lophotrochozoa</taxon>
        <taxon>Platyhelminthes</taxon>
        <taxon>Monogenea</taxon>
        <taxon>Polyopisthocotylea</taxon>
        <taxon>Polystomatidea</taxon>
        <taxon>Polystomatidae</taxon>
        <taxon>Protopolystoma</taxon>
    </lineage>
</organism>
<keyword evidence="6" id="KW-1185">Reference proteome</keyword>
<dbReference type="Gene3D" id="3.30.70.330">
    <property type="match status" value="2"/>
</dbReference>
<dbReference type="Pfam" id="PF00076">
    <property type="entry name" value="RRM_1"/>
    <property type="match status" value="2"/>
</dbReference>
<dbReference type="AlphaFoldDB" id="A0A448XH50"/>
<feature type="domain" description="RRM" evidence="4">
    <location>
        <begin position="1"/>
        <end position="72"/>
    </location>
</feature>
<gene>
    <name evidence="5" type="ORF">PXEA_LOCUS29907</name>
</gene>
<evidence type="ECO:0000256" key="1">
    <source>
        <dbReference type="ARBA" id="ARBA00022884"/>
    </source>
</evidence>
<dbReference type="PANTHER" id="PTHR23236:SF11">
    <property type="entry name" value="EUKARYOTIC TRANSLATION INITIATION FACTOR 4H"/>
    <property type="match status" value="1"/>
</dbReference>
<dbReference type="OrthoDB" id="6770331at2759"/>
<feature type="region of interest" description="Disordered" evidence="3">
    <location>
        <begin position="181"/>
        <end position="240"/>
    </location>
</feature>
<accession>A0A448XH50</accession>
<dbReference type="InterPro" id="IPR035979">
    <property type="entry name" value="RBD_domain_sf"/>
</dbReference>
<evidence type="ECO:0000256" key="3">
    <source>
        <dbReference type="SAM" id="MobiDB-lite"/>
    </source>
</evidence>
<feature type="compositionally biased region" description="Basic and acidic residues" evidence="3">
    <location>
        <begin position="230"/>
        <end position="240"/>
    </location>
</feature>
<name>A0A448XH50_9PLAT</name>
<dbReference type="InterPro" id="IPR000504">
    <property type="entry name" value="RRM_dom"/>
</dbReference>
<evidence type="ECO:0000313" key="6">
    <source>
        <dbReference type="Proteomes" id="UP000784294"/>
    </source>
</evidence>
<evidence type="ECO:0000256" key="2">
    <source>
        <dbReference type="PROSITE-ProRule" id="PRU00176"/>
    </source>
</evidence>
<sequence length="271" mass="30258">MNCGKLASIRLVLNYCGRSKGYAYVEFAHPASVNEALKLDRSFISDLDKKHDADVCENTLDQRPMFVSICDTTGKMRGPTAFSFSGGLEPNKLFVKNLDKKVTKNALMTIFGQAISLLNCIFFHSPFYYGQLVDVRISTFRDGSPKGHAYIEFLTPDEASRALVATDGLLVGDSMLSVAISNPPPRIPQKNRTDFSSTTKSNQIESKKREYMHSRTKLSLGNEKLGPKGQPDRVEFRPSEDLASSALERASFDSKSSKTNQDFRKFFLDLK</sequence>
<dbReference type="SUPFAM" id="SSF54928">
    <property type="entry name" value="RNA-binding domain, RBD"/>
    <property type="match status" value="2"/>
</dbReference>
<dbReference type="PROSITE" id="PS50102">
    <property type="entry name" value="RRM"/>
    <property type="match status" value="2"/>
</dbReference>
<dbReference type="PANTHER" id="PTHR23236">
    <property type="entry name" value="EUKARYOTIC TRANSLATION INITIATION FACTOR 4B/4H"/>
    <property type="match status" value="1"/>
</dbReference>
<protein>
    <recommendedName>
        <fullName evidence="4">RRM domain-containing protein</fullName>
    </recommendedName>
</protein>
<feature type="domain" description="RRM" evidence="4">
    <location>
        <begin position="91"/>
        <end position="183"/>
    </location>
</feature>
<reference evidence="5" key="1">
    <citation type="submission" date="2018-11" db="EMBL/GenBank/DDBJ databases">
        <authorList>
            <consortium name="Pathogen Informatics"/>
        </authorList>
    </citation>
    <scope>NUCLEOTIDE SEQUENCE</scope>
</reference>